<evidence type="ECO:0000256" key="4">
    <source>
        <dbReference type="ARBA" id="ARBA00022833"/>
    </source>
</evidence>
<keyword evidence="3" id="KW-0378">Hydrolase</keyword>
<evidence type="ECO:0000256" key="3">
    <source>
        <dbReference type="ARBA" id="ARBA00022801"/>
    </source>
</evidence>
<dbReference type="PANTHER" id="PTHR43808">
    <property type="entry name" value="ACETYLORNITHINE DEACETYLASE"/>
    <property type="match status" value="1"/>
</dbReference>
<dbReference type="GO" id="GO:0046872">
    <property type="term" value="F:metal ion binding"/>
    <property type="evidence" value="ECO:0007669"/>
    <property type="project" value="UniProtKB-KW"/>
</dbReference>
<dbReference type="SUPFAM" id="SSF55031">
    <property type="entry name" value="Bacterial exopeptidase dimerisation domain"/>
    <property type="match status" value="1"/>
</dbReference>
<protein>
    <submittedName>
        <fullName evidence="7">Acetylornithine deacetylase or succinyl-diaminopimelate desuccinylase</fullName>
    </submittedName>
</protein>
<dbReference type="Gene3D" id="3.40.630.10">
    <property type="entry name" value="Zn peptidases"/>
    <property type="match status" value="2"/>
</dbReference>
<dbReference type="STRING" id="1230456.C468_03668"/>
<dbReference type="SUPFAM" id="SSF53187">
    <property type="entry name" value="Zn-dependent exopeptidases"/>
    <property type="match status" value="1"/>
</dbReference>
<dbReference type="PROSITE" id="PS00759">
    <property type="entry name" value="ARGE_DAPE_CPG2_2"/>
    <property type="match status" value="1"/>
</dbReference>
<evidence type="ECO:0000313" key="8">
    <source>
        <dbReference type="Proteomes" id="UP000011546"/>
    </source>
</evidence>
<evidence type="ECO:0000256" key="2">
    <source>
        <dbReference type="ARBA" id="ARBA00022723"/>
    </source>
</evidence>
<dbReference type="InterPro" id="IPR011650">
    <property type="entry name" value="Peptidase_M20_dimer"/>
</dbReference>
<dbReference type="AlphaFoldDB" id="M0PE76"/>
<organism evidence="7 8">
    <name type="scientific">Halorubrum kocurii JCM 14978</name>
    <dbReference type="NCBI Taxonomy" id="1230456"/>
    <lineage>
        <taxon>Archaea</taxon>
        <taxon>Methanobacteriati</taxon>
        <taxon>Methanobacteriota</taxon>
        <taxon>Stenosarchaea group</taxon>
        <taxon>Halobacteria</taxon>
        <taxon>Halobacteriales</taxon>
        <taxon>Haloferacaceae</taxon>
        <taxon>Halorubrum</taxon>
    </lineage>
</organism>
<evidence type="ECO:0000256" key="5">
    <source>
        <dbReference type="SAM" id="MobiDB-lite"/>
    </source>
</evidence>
<dbReference type="PATRIC" id="fig|1230456.3.peg.709"/>
<name>M0PE76_9EURY</name>
<dbReference type="InterPro" id="IPR036264">
    <property type="entry name" value="Bact_exopeptidase_dim_dom"/>
</dbReference>
<dbReference type="InterPro" id="IPR050072">
    <property type="entry name" value="Peptidase_M20A"/>
</dbReference>
<dbReference type="EMBL" id="AOJH01000027">
    <property type="protein sequence ID" value="EMA67125.1"/>
    <property type="molecule type" value="Genomic_DNA"/>
</dbReference>
<evidence type="ECO:0000256" key="1">
    <source>
        <dbReference type="ARBA" id="ARBA00001947"/>
    </source>
</evidence>
<keyword evidence="2" id="KW-0479">Metal-binding</keyword>
<sequence>MTHDTADTNDPTDATAEDATTEDDAADGGPSISTDRVVDIVADLLAIDTQNPPGDVRAAIDRVESLLSAAGFDTERVATDPAKPNLIATLPGEADRTLLYNGHVDTVPFDPEAWTRDPLGELDGDRVYGRGATDMKGPLAAMLAAGEALAAADRDPPVEVAFAVVSDEETGGAAGVDTVVERGALERLAPDGCVIGETTCSRGRHSVTVADRGSIWLTLRASGTAAHGSRPSLGDNAIDRLWAAASLIRSRLSARDLDLDATLRPIVEESVAFYEPTLGAEAARDLFEHPTVNLGTIEGGDAVNTVPDAATARLDVRLTAGVDTADVLADIRECLADFPTVSVADASWSVGSYEPVESPLVEAVTRTAEAVVDDRIYRRSATGGGDAKTFRHAGVPTVEFGFGTDTVHAVDEYTTVEALRRNATVYARLPAAWDALFSERRE</sequence>
<gene>
    <name evidence="7" type="ORF">C468_03668</name>
</gene>
<feature type="domain" description="Peptidase M20 dimerisation" evidence="6">
    <location>
        <begin position="210"/>
        <end position="336"/>
    </location>
</feature>
<comment type="caution">
    <text evidence="7">The sequence shown here is derived from an EMBL/GenBank/DDBJ whole genome shotgun (WGS) entry which is preliminary data.</text>
</comment>
<keyword evidence="8" id="KW-1185">Reference proteome</keyword>
<dbReference type="GO" id="GO:0016787">
    <property type="term" value="F:hydrolase activity"/>
    <property type="evidence" value="ECO:0007669"/>
    <property type="project" value="UniProtKB-KW"/>
</dbReference>
<dbReference type="Proteomes" id="UP000011546">
    <property type="component" value="Unassembled WGS sequence"/>
</dbReference>
<reference evidence="7 8" key="1">
    <citation type="journal article" date="2014" name="PLoS Genet.">
        <title>Phylogenetically driven sequencing of extremely halophilic archaea reveals strategies for static and dynamic osmo-response.</title>
        <authorList>
            <person name="Becker E.A."/>
            <person name="Seitzer P.M."/>
            <person name="Tritt A."/>
            <person name="Larsen D."/>
            <person name="Krusor M."/>
            <person name="Yao A.I."/>
            <person name="Wu D."/>
            <person name="Madern D."/>
            <person name="Eisen J.A."/>
            <person name="Darling A.E."/>
            <person name="Facciotti M.T."/>
        </authorList>
    </citation>
    <scope>NUCLEOTIDE SEQUENCE [LARGE SCALE GENOMIC DNA]</scope>
    <source>
        <strain evidence="7 8">JCM 14978</strain>
    </source>
</reference>
<evidence type="ECO:0000259" key="6">
    <source>
        <dbReference type="Pfam" id="PF07687"/>
    </source>
</evidence>
<dbReference type="Pfam" id="PF07687">
    <property type="entry name" value="M20_dimer"/>
    <property type="match status" value="1"/>
</dbReference>
<accession>M0PE76</accession>
<dbReference type="Pfam" id="PF01546">
    <property type="entry name" value="Peptidase_M20"/>
    <property type="match status" value="1"/>
</dbReference>
<dbReference type="Gene3D" id="3.30.70.360">
    <property type="match status" value="1"/>
</dbReference>
<feature type="region of interest" description="Disordered" evidence="5">
    <location>
        <begin position="1"/>
        <end position="32"/>
    </location>
</feature>
<dbReference type="RefSeq" id="WP_008847487.1">
    <property type="nucleotide sequence ID" value="NZ_AOJH01000027.1"/>
</dbReference>
<dbReference type="OrthoDB" id="24854at2157"/>
<proteinExistence type="predicted"/>
<evidence type="ECO:0000313" key="7">
    <source>
        <dbReference type="EMBL" id="EMA67125.1"/>
    </source>
</evidence>
<dbReference type="InterPro" id="IPR002933">
    <property type="entry name" value="Peptidase_M20"/>
</dbReference>
<dbReference type="PANTHER" id="PTHR43808:SF32">
    <property type="entry name" value="ARGE_DAPE-RELATED DEACYLASE"/>
    <property type="match status" value="1"/>
</dbReference>
<feature type="compositionally biased region" description="Acidic residues" evidence="5">
    <location>
        <begin position="15"/>
        <end position="26"/>
    </location>
</feature>
<comment type="cofactor">
    <cofactor evidence="1">
        <name>Zn(2+)</name>
        <dbReference type="ChEBI" id="CHEBI:29105"/>
    </cofactor>
</comment>
<dbReference type="InterPro" id="IPR001261">
    <property type="entry name" value="ArgE/DapE_CS"/>
</dbReference>
<keyword evidence="4" id="KW-0862">Zinc</keyword>